<name>A0A2A8CZU8_9BACT</name>
<dbReference type="Proteomes" id="UP000220102">
    <property type="component" value="Unassembled WGS sequence"/>
</dbReference>
<evidence type="ECO:0000313" key="2">
    <source>
        <dbReference type="Proteomes" id="UP000220102"/>
    </source>
</evidence>
<evidence type="ECO:0008006" key="3">
    <source>
        <dbReference type="Google" id="ProtNLM"/>
    </source>
</evidence>
<dbReference type="EMBL" id="PDEQ01000002">
    <property type="protein sequence ID" value="PEN14176.1"/>
    <property type="molecule type" value="Genomic_DNA"/>
</dbReference>
<accession>A0A2A8CZU8</accession>
<gene>
    <name evidence="1" type="ORF">CRI94_03800</name>
</gene>
<evidence type="ECO:0000313" key="1">
    <source>
        <dbReference type="EMBL" id="PEN14176.1"/>
    </source>
</evidence>
<proteinExistence type="predicted"/>
<dbReference type="AlphaFoldDB" id="A0A2A8CZU8"/>
<comment type="caution">
    <text evidence="1">The sequence shown here is derived from an EMBL/GenBank/DDBJ whole genome shotgun (WGS) entry which is preliminary data.</text>
</comment>
<organism evidence="1 2">
    <name type="scientific">Longibacter salinarum</name>
    <dbReference type="NCBI Taxonomy" id="1850348"/>
    <lineage>
        <taxon>Bacteria</taxon>
        <taxon>Pseudomonadati</taxon>
        <taxon>Rhodothermota</taxon>
        <taxon>Rhodothermia</taxon>
        <taxon>Rhodothermales</taxon>
        <taxon>Salisaetaceae</taxon>
        <taxon>Longibacter</taxon>
    </lineage>
</organism>
<keyword evidence="2" id="KW-1185">Reference proteome</keyword>
<reference evidence="1 2" key="1">
    <citation type="submission" date="2017-10" db="EMBL/GenBank/DDBJ databases">
        <title>Draft genome of Longibacter Salinarum.</title>
        <authorList>
            <person name="Goh K.M."/>
            <person name="Shamsir M.S."/>
            <person name="Lim S.W."/>
        </authorList>
    </citation>
    <scope>NUCLEOTIDE SEQUENCE [LARGE SCALE GENOMIC DNA]</scope>
    <source>
        <strain evidence="1 2">KCTC 52045</strain>
    </source>
</reference>
<dbReference type="OrthoDB" id="1495052at2"/>
<dbReference type="RefSeq" id="WP_098074353.1">
    <property type="nucleotide sequence ID" value="NZ_PDEQ01000002.1"/>
</dbReference>
<protein>
    <recommendedName>
        <fullName evidence="3">PhoU domain-containing protein</fullName>
    </recommendedName>
</protein>
<sequence length="167" mass="18765">MSNADSASTIASVLQSMTLLATLSTAEDVRRSVAQRRAGLDPSAQEPPDRARASLRNAGDDLMDLLMQVMLGRMHLSHQDERPIAAAVRHFDLLMKLRRAERLLHSMHQRLLSLYPDVSESLVEEARSIHGEVEYLIEADEEEVLADLDVIAERGISFVVWVRHEVE</sequence>